<dbReference type="Gene3D" id="3.40.630.30">
    <property type="match status" value="1"/>
</dbReference>
<dbReference type="SUPFAM" id="SSF55729">
    <property type="entry name" value="Acyl-CoA N-acyltransferases (Nat)"/>
    <property type="match status" value="1"/>
</dbReference>
<evidence type="ECO:0000313" key="3">
    <source>
        <dbReference type="Proteomes" id="UP000557566"/>
    </source>
</evidence>
<dbReference type="PANTHER" id="PTHR43415">
    <property type="entry name" value="SPERMIDINE N(1)-ACETYLTRANSFERASE"/>
    <property type="match status" value="1"/>
</dbReference>
<dbReference type="InterPro" id="IPR016181">
    <property type="entry name" value="Acyl_CoA_acyltransferase"/>
</dbReference>
<proteinExistence type="predicted"/>
<sequence length="207" mass="23264">MSMSPSAVSSNETMDSIDEADEHIKAFIPKVESDPVIQALSSPDLMRPKGKKDLDRYAEQQAKAFLGVAICLLPAEEAKHAASEGESGTKGPTIIGTMCLGWGGIAPAMAHHRTAAIGITLGSDYWNKRYGREAINWVLDWGFKHGGLHTINLATYSYNEHAAHLYQDMGFRLEGRKKEVAWFNRKWYDELWYGMTEHEWEKLRGYS</sequence>
<gene>
    <name evidence="2" type="ORF">G6O67_000531</name>
</gene>
<dbReference type="GO" id="GO:0016747">
    <property type="term" value="F:acyltransferase activity, transferring groups other than amino-acyl groups"/>
    <property type="evidence" value="ECO:0007669"/>
    <property type="project" value="InterPro"/>
</dbReference>
<keyword evidence="3" id="KW-1185">Reference proteome</keyword>
<dbReference type="InterPro" id="IPR000182">
    <property type="entry name" value="GNAT_dom"/>
</dbReference>
<dbReference type="EMBL" id="JAAVMX010000001">
    <property type="protein sequence ID" value="KAF4513233.1"/>
    <property type="molecule type" value="Genomic_DNA"/>
</dbReference>
<dbReference type="OrthoDB" id="64477at2759"/>
<dbReference type="Proteomes" id="UP000557566">
    <property type="component" value="Unassembled WGS sequence"/>
</dbReference>
<feature type="domain" description="N-acetyltransferase" evidence="1">
    <location>
        <begin position="44"/>
        <end position="194"/>
    </location>
</feature>
<evidence type="ECO:0000259" key="1">
    <source>
        <dbReference type="PROSITE" id="PS51186"/>
    </source>
</evidence>
<evidence type="ECO:0000313" key="2">
    <source>
        <dbReference type="EMBL" id="KAF4513233.1"/>
    </source>
</evidence>
<organism evidence="2 3">
    <name type="scientific">Ophiocordyceps sinensis</name>
    <dbReference type="NCBI Taxonomy" id="72228"/>
    <lineage>
        <taxon>Eukaryota</taxon>
        <taxon>Fungi</taxon>
        <taxon>Dikarya</taxon>
        <taxon>Ascomycota</taxon>
        <taxon>Pezizomycotina</taxon>
        <taxon>Sordariomycetes</taxon>
        <taxon>Hypocreomycetidae</taxon>
        <taxon>Hypocreales</taxon>
        <taxon>Ophiocordycipitaceae</taxon>
        <taxon>Ophiocordyceps</taxon>
    </lineage>
</organism>
<dbReference type="PROSITE" id="PS51186">
    <property type="entry name" value="GNAT"/>
    <property type="match status" value="1"/>
</dbReference>
<dbReference type="PANTHER" id="PTHR43415:SF3">
    <property type="entry name" value="GNAT-FAMILY ACETYLTRANSFERASE"/>
    <property type="match status" value="1"/>
</dbReference>
<dbReference type="Pfam" id="PF00583">
    <property type="entry name" value="Acetyltransf_1"/>
    <property type="match status" value="1"/>
</dbReference>
<protein>
    <recommendedName>
        <fullName evidence="1">N-acetyltransferase domain-containing protein</fullName>
    </recommendedName>
</protein>
<dbReference type="AlphaFoldDB" id="A0A8H4PZF7"/>
<accession>A0A8H4PZF7</accession>
<reference evidence="2 3" key="1">
    <citation type="journal article" date="2020" name="Genome Biol. Evol.">
        <title>A new high-quality draft genome assembly of the Chinese cordyceps Ophiocordyceps sinensis.</title>
        <authorList>
            <person name="Shu R."/>
            <person name="Zhang J."/>
            <person name="Meng Q."/>
            <person name="Zhang H."/>
            <person name="Zhou G."/>
            <person name="Li M."/>
            <person name="Wu P."/>
            <person name="Zhao Y."/>
            <person name="Chen C."/>
            <person name="Qin Q."/>
        </authorList>
    </citation>
    <scope>NUCLEOTIDE SEQUENCE [LARGE SCALE GENOMIC DNA]</scope>
    <source>
        <strain evidence="2 3">IOZ07</strain>
    </source>
</reference>
<name>A0A8H4PZF7_9HYPO</name>
<comment type="caution">
    <text evidence="2">The sequence shown here is derived from an EMBL/GenBank/DDBJ whole genome shotgun (WGS) entry which is preliminary data.</text>
</comment>